<dbReference type="RefSeq" id="WP_145286117.1">
    <property type="nucleotide sequence ID" value="NZ_CP036291.1"/>
</dbReference>
<dbReference type="Proteomes" id="UP000317429">
    <property type="component" value="Chromosome"/>
</dbReference>
<accession>A0A518DDC5</accession>
<gene>
    <name evidence="1" type="ORF">Pla175_28740</name>
</gene>
<dbReference type="KEGG" id="pnd:Pla175_28740"/>
<organism evidence="1 2">
    <name type="scientific">Pirellulimonas nuda</name>
    <dbReference type="NCBI Taxonomy" id="2528009"/>
    <lineage>
        <taxon>Bacteria</taxon>
        <taxon>Pseudomonadati</taxon>
        <taxon>Planctomycetota</taxon>
        <taxon>Planctomycetia</taxon>
        <taxon>Pirellulales</taxon>
        <taxon>Lacipirellulaceae</taxon>
        <taxon>Pirellulimonas</taxon>
    </lineage>
</organism>
<name>A0A518DDC5_9BACT</name>
<dbReference type="AlphaFoldDB" id="A0A518DDC5"/>
<reference evidence="1 2" key="1">
    <citation type="submission" date="2019-02" db="EMBL/GenBank/DDBJ databases">
        <title>Deep-cultivation of Planctomycetes and their phenomic and genomic characterization uncovers novel biology.</title>
        <authorList>
            <person name="Wiegand S."/>
            <person name="Jogler M."/>
            <person name="Boedeker C."/>
            <person name="Pinto D."/>
            <person name="Vollmers J."/>
            <person name="Rivas-Marin E."/>
            <person name="Kohn T."/>
            <person name="Peeters S.H."/>
            <person name="Heuer A."/>
            <person name="Rast P."/>
            <person name="Oberbeckmann S."/>
            <person name="Bunk B."/>
            <person name="Jeske O."/>
            <person name="Meyerdierks A."/>
            <person name="Storesund J.E."/>
            <person name="Kallscheuer N."/>
            <person name="Luecker S."/>
            <person name="Lage O.M."/>
            <person name="Pohl T."/>
            <person name="Merkel B.J."/>
            <person name="Hornburger P."/>
            <person name="Mueller R.-W."/>
            <person name="Bruemmer F."/>
            <person name="Labrenz M."/>
            <person name="Spormann A.M."/>
            <person name="Op den Camp H."/>
            <person name="Overmann J."/>
            <person name="Amann R."/>
            <person name="Jetten M.S.M."/>
            <person name="Mascher T."/>
            <person name="Medema M.H."/>
            <person name="Devos D.P."/>
            <person name="Kaster A.-K."/>
            <person name="Ovreas L."/>
            <person name="Rohde M."/>
            <person name="Galperin M.Y."/>
            <person name="Jogler C."/>
        </authorList>
    </citation>
    <scope>NUCLEOTIDE SEQUENCE [LARGE SCALE GENOMIC DNA]</scope>
    <source>
        <strain evidence="1 2">Pla175</strain>
    </source>
</reference>
<keyword evidence="2" id="KW-1185">Reference proteome</keyword>
<dbReference type="EMBL" id="CP036291">
    <property type="protein sequence ID" value="QDU89484.1"/>
    <property type="molecule type" value="Genomic_DNA"/>
</dbReference>
<evidence type="ECO:0000313" key="1">
    <source>
        <dbReference type="EMBL" id="QDU89484.1"/>
    </source>
</evidence>
<protein>
    <submittedName>
        <fullName evidence="1">Uncharacterized protein</fullName>
    </submittedName>
</protein>
<sequence length="67" mass="7806">MGRRLNDHDRELAAVRRIRRMLAEGSERAEVLAYYSPRDSRRVRRGLEQIEAELDAIVRNLAAEKPC</sequence>
<proteinExistence type="predicted"/>
<evidence type="ECO:0000313" key="2">
    <source>
        <dbReference type="Proteomes" id="UP000317429"/>
    </source>
</evidence>